<organism evidence="3 4">
    <name type="scientific">Lacipirellula limnantheis</name>
    <dbReference type="NCBI Taxonomy" id="2528024"/>
    <lineage>
        <taxon>Bacteria</taxon>
        <taxon>Pseudomonadati</taxon>
        <taxon>Planctomycetota</taxon>
        <taxon>Planctomycetia</taxon>
        <taxon>Pirellulales</taxon>
        <taxon>Lacipirellulaceae</taxon>
        <taxon>Lacipirellula</taxon>
    </lineage>
</organism>
<feature type="signal peptide" evidence="2">
    <location>
        <begin position="1"/>
        <end position="23"/>
    </location>
</feature>
<evidence type="ECO:0000313" key="4">
    <source>
        <dbReference type="Proteomes" id="UP000317909"/>
    </source>
</evidence>
<proteinExistence type="predicted"/>
<gene>
    <name evidence="3" type="ORF">I41_04770</name>
</gene>
<protein>
    <submittedName>
        <fullName evidence="3">Uncharacterized protein</fullName>
    </submittedName>
</protein>
<keyword evidence="2" id="KW-0732">Signal</keyword>
<sequence precursor="true">MYAKKLLSTLMALGLIGISAAQAGPVIGTAKARGDYSPNWGQSRGYSSPSRSLYRYTTPAVRTAPPAQYRQVAPPAQVAQATTGERRYSYKPAVAAEPTTSAPCGTVSSATPDPARRYSYEPAPTAEPAPAQAHRQSSYGQGGVSSSRSRGGRDLWSLPKTDPRKYSSR</sequence>
<feature type="chain" id="PRO_5022032547" evidence="2">
    <location>
        <begin position="24"/>
        <end position="169"/>
    </location>
</feature>
<feature type="compositionally biased region" description="Low complexity" evidence="1">
    <location>
        <begin position="121"/>
        <end position="149"/>
    </location>
</feature>
<evidence type="ECO:0000313" key="3">
    <source>
        <dbReference type="EMBL" id="QDT71320.1"/>
    </source>
</evidence>
<dbReference type="AlphaFoldDB" id="A0A517TSG9"/>
<accession>A0A517TSG9</accession>
<dbReference type="KEGG" id="llh:I41_04770"/>
<keyword evidence="4" id="KW-1185">Reference proteome</keyword>
<evidence type="ECO:0000256" key="2">
    <source>
        <dbReference type="SAM" id="SignalP"/>
    </source>
</evidence>
<feature type="compositionally biased region" description="Polar residues" evidence="1">
    <location>
        <begin position="98"/>
        <end position="111"/>
    </location>
</feature>
<name>A0A517TSG9_9BACT</name>
<dbReference type="EMBL" id="CP036339">
    <property type="protein sequence ID" value="QDT71320.1"/>
    <property type="molecule type" value="Genomic_DNA"/>
</dbReference>
<feature type="compositionally biased region" description="Low complexity" evidence="1">
    <location>
        <begin position="68"/>
        <end position="81"/>
    </location>
</feature>
<reference evidence="3 4" key="1">
    <citation type="submission" date="2019-02" db="EMBL/GenBank/DDBJ databases">
        <title>Deep-cultivation of Planctomycetes and their phenomic and genomic characterization uncovers novel biology.</title>
        <authorList>
            <person name="Wiegand S."/>
            <person name="Jogler M."/>
            <person name="Boedeker C."/>
            <person name="Pinto D."/>
            <person name="Vollmers J."/>
            <person name="Rivas-Marin E."/>
            <person name="Kohn T."/>
            <person name="Peeters S.H."/>
            <person name="Heuer A."/>
            <person name="Rast P."/>
            <person name="Oberbeckmann S."/>
            <person name="Bunk B."/>
            <person name="Jeske O."/>
            <person name="Meyerdierks A."/>
            <person name="Storesund J.E."/>
            <person name="Kallscheuer N."/>
            <person name="Luecker S."/>
            <person name="Lage O.M."/>
            <person name="Pohl T."/>
            <person name="Merkel B.J."/>
            <person name="Hornburger P."/>
            <person name="Mueller R.-W."/>
            <person name="Bruemmer F."/>
            <person name="Labrenz M."/>
            <person name="Spormann A.M."/>
            <person name="Op den Camp H."/>
            <person name="Overmann J."/>
            <person name="Amann R."/>
            <person name="Jetten M.S.M."/>
            <person name="Mascher T."/>
            <person name="Medema M.H."/>
            <person name="Devos D.P."/>
            <person name="Kaster A.-K."/>
            <person name="Ovreas L."/>
            <person name="Rohde M."/>
            <person name="Galperin M.Y."/>
            <person name="Jogler C."/>
        </authorList>
    </citation>
    <scope>NUCLEOTIDE SEQUENCE [LARGE SCALE GENOMIC DNA]</scope>
    <source>
        <strain evidence="3 4">I41</strain>
    </source>
</reference>
<evidence type="ECO:0000256" key="1">
    <source>
        <dbReference type="SAM" id="MobiDB-lite"/>
    </source>
</evidence>
<feature type="region of interest" description="Disordered" evidence="1">
    <location>
        <begin position="68"/>
        <end position="169"/>
    </location>
</feature>
<dbReference type="Proteomes" id="UP000317909">
    <property type="component" value="Chromosome"/>
</dbReference>